<dbReference type="GO" id="GO:0034194">
    <property type="term" value="P:D-galactonate catabolic process"/>
    <property type="evidence" value="ECO:0007669"/>
    <property type="project" value="InterPro"/>
</dbReference>
<keyword evidence="2" id="KW-1185">Reference proteome</keyword>
<dbReference type="InterPro" id="IPR042257">
    <property type="entry name" value="DGOK_C"/>
</dbReference>
<dbReference type="Pfam" id="PF05035">
    <property type="entry name" value="DGOK"/>
    <property type="match status" value="1"/>
</dbReference>
<dbReference type="RefSeq" id="WP_285235384.1">
    <property type="nucleotide sequence ID" value="NZ_CP116346.1"/>
</dbReference>
<sequence length="307" mass="31914">MSKAELIGLDWGSTSLRAMLIDARGQVLSERRSAQGASTLAGGPAGPAAFAAALDELIADWAPLGLPMLACGMVGSQHGWREVPYADCPADAQALAAGALAVPWRGHALRLLPGLRCESAAGVPDLMRGEETQLLGALTLAPELGARSCVVMPGTHSKWARVVDGGLLGFATHLTGELYALLRRHSVLARLMPSEDFSDPSAFAAGVRAARERGEEGLSHQLFAVRTLGLGGHLAGSALPDYLSGLLIGHELRAGLAARDADAPLVLVGEPALCQRYASALALFDLAAPRLLPNTAALGLWRLSQSC</sequence>
<organism evidence="1 2">
    <name type="scientific">Paucibacter sediminis</name>
    <dbReference type="NCBI Taxonomy" id="3019553"/>
    <lineage>
        <taxon>Bacteria</taxon>
        <taxon>Pseudomonadati</taxon>
        <taxon>Pseudomonadota</taxon>
        <taxon>Betaproteobacteria</taxon>
        <taxon>Burkholderiales</taxon>
        <taxon>Sphaerotilaceae</taxon>
        <taxon>Roseateles</taxon>
    </lineage>
</organism>
<dbReference type="Proteomes" id="UP001177769">
    <property type="component" value="Chromosome"/>
</dbReference>
<evidence type="ECO:0000313" key="2">
    <source>
        <dbReference type="Proteomes" id="UP001177769"/>
    </source>
</evidence>
<accession>A0AA95SSA0</accession>
<dbReference type="Gene3D" id="3.30.420.310">
    <property type="entry name" value="2-keto-3-deoxy-galactonokinase, C-terminal domain"/>
    <property type="match status" value="1"/>
</dbReference>
<proteinExistence type="predicted"/>
<reference evidence="1" key="1">
    <citation type="submission" date="2023-01" db="EMBL/GenBank/DDBJ databases">
        <title>Whole genome sequence of Paucibacter sp. S2-9 isolated from pond sediment.</title>
        <authorList>
            <person name="Jung J.Y."/>
        </authorList>
    </citation>
    <scope>NUCLEOTIDE SEQUENCE</scope>
    <source>
        <strain evidence="1">S2-9</strain>
    </source>
</reference>
<name>A0AA95SSA0_9BURK</name>
<dbReference type="SUPFAM" id="SSF53067">
    <property type="entry name" value="Actin-like ATPase domain"/>
    <property type="match status" value="1"/>
</dbReference>
<dbReference type="AlphaFoldDB" id="A0AA95SSA0"/>
<dbReference type="GO" id="GO:0008671">
    <property type="term" value="F:2-dehydro-3-deoxygalactonokinase activity"/>
    <property type="evidence" value="ECO:0007669"/>
    <property type="project" value="InterPro"/>
</dbReference>
<dbReference type="InterPro" id="IPR042258">
    <property type="entry name" value="DGOK_N"/>
</dbReference>
<dbReference type="KEGG" id="pais:PFX98_11720"/>
<dbReference type="InterPro" id="IPR043129">
    <property type="entry name" value="ATPase_NBD"/>
</dbReference>
<dbReference type="Gene3D" id="3.30.420.300">
    <property type="entry name" value="2-keto-3-deoxy-galactonokinase, substrate binding domain"/>
    <property type="match status" value="1"/>
</dbReference>
<gene>
    <name evidence="1" type="ORF">PFX98_11720</name>
</gene>
<dbReference type="EMBL" id="CP116346">
    <property type="protein sequence ID" value="WIT14256.1"/>
    <property type="molecule type" value="Genomic_DNA"/>
</dbReference>
<dbReference type="InterPro" id="IPR007729">
    <property type="entry name" value="DGOK"/>
</dbReference>
<protein>
    <submittedName>
        <fullName evidence="1">2-dehydro-3-deoxygalactonokinase</fullName>
    </submittedName>
</protein>
<evidence type="ECO:0000313" key="1">
    <source>
        <dbReference type="EMBL" id="WIT14256.1"/>
    </source>
</evidence>